<dbReference type="Proteomes" id="UP000609064">
    <property type="component" value="Unassembled WGS sequence"/>
</dbReference>
<dbReference type="PANTHER" id="PTHR30329:SF21">
    <property type="entry name" value="LIPOPROTEIN YIAD-RELATED"/>
    <property type="match status" value="1"/>
</dbReference>
<dbReference type="InterPro" id="IPR006664">
    <property type="entry name" value="OMP_bac"/>
</dbReference>
<dbReference type="PRINTS" id="PR01021">
    <property type="entry name" value="OMPADOMAIN"/>
</dbReference>
<dbReference type="InterPro" id="IPR036737">
    <property type="entry name" value="OmpA-like_sf"/>
</dbReference>
<evidence type="ECO:0000256" key="6">
    <source>
        <dbReference type="SAM" id="SignalP"/>
    </source>
</evidence>
<dbReference type="Pfam" id="PF07676">
    <property type="entry name" value="PD40"/>
    <property type="match status" value="2"/>
</dbReference>
<comment type="caution">
    <text evidence="8">The sequence shown here is derived from an EMBL/GenBank/DDBJ whole genome shotgun (WGS) entry which is preliminary data.</text>
</comment>
<evidence type="ECO:0000313" key="8">
    <source>
        <dbReference type="EMBL" id="GGD60983.1"/>
    </source>
</evidence>
<evidence type="ECO:0000256" key="2">
    <source>
        <dbReference type="ARBA" id="ARBA00023136"/>
    </source>
</evidence>
<dbReference type="SUPFAM" id="SSF49478">
    <property type="entry name" value="Cna protein B-type domain"/>
    <property type="match status" value="1"/>
</dbReference>
<dbReference type="InterPro" id="IPR050330">
    <property type="entry name" value="Bact_OuterMem_StrucFunc"/>
</dbReference>
<dbReference type="InterPro" id="IPR011659">
    <property type="entry name" value="WD40"/>
</dbReference>
<feature type="signal peptide" evidence="6">
    <location>
        <begin position="1"/>
        <end position="25"/>
    </location>
</feature>
<feature type="domain" description="OmpA-like" evidence="7">
    <location>
        <begin position="726"/>
        <end position="848"/>
    </location>
</feature>
<evidence type="ECO:0000256" key="5">
    <source>
        <dbReference type="SAM" id="MobiDB-lite"/>
    </source>
</evidence>
<feature type="region of interest" description="Disordered" evidence="5">
    <location>
        <begin position="595"/>
        <end position="633"/>
    </location>
</feature>
<reference evidence="8" key="1">
    <citation type="journal article" date="2014" name="Int. J. Syst. Evol. Microbiol.">
        <title>Complete genome sequence of Corynebacterium casei LMG S-19264T (=DSM 44701T), isolated from a smear-ripened cheese.</title>
        <authorList>
            <consortium name="US DOE Joint Genome Institute (JGI-PGF)"/>
            <person name="Walter F."/>
            <person name="Albersmeier A."/>
            <person name="Kalinowski J."/>
            <person name="Ruckert C."/>
        </authorList>
    </citation>
    <scope>NUCLEOTIDE SEQUENCE</scope>
    <source>
        <strain evidence="8">CGMCC 1.15958</strain>
    </source>
</reference>
<feature type="region of interest" description="Disordered" evidence="5">
    <location>
        <begin position="222"/>
        <end position="245"/>
    </location>
</feature>
<keyword evidence="6" id="KW-0732">Signal</keyword>
<feature type="chain" id="PRO_5037794529" description="OmpA-like domain-containing protein" evidence="6">
    <location>
        <begin position="26"/>
        <end position="848"/>
    </location>
</feature>
<protein>
    <recommendedName>
        <fullName evidence="7">OmpA-like domain-containing protein</fullName>
    </recommendedName>
</protein>
<dbReference type="EMBL" id="BMKK01000005">
    <property type="protein sequence ID" value="GGD60983.1"/>
    <property type="molecule type" value="Genomic_DNA"/>
</dbReference>
<dbReference type="RefSeq" id="WP_188766556.1">
    <property type="nucleotide sequence ID" value="NZ_BMKK01000005.1"/>
</dbReference>
<name>A0A916YUI5_9BACT</name>
<dbReference type="InterPro" id="IPR011990">
    <property type="entry name" value="TPR-like_helical_dom_sf"/>
</dbReference>
<dbReference type="PROSITE" id="PS51123">
    <property type="entry name" value="OMPA_2"/>
    <property type="match status" value="1"/>
</dbReference>
<evidence type="ECO:0000256" key="1">
    <source>
        <dbReference type="ARBA" id="ARBA00004442"/>
    </source>
</evidence>
<evidence type="ECO:0000256" key="4">
    <source>
        <dbReference type="PROSITE-ProRule" id="PRU00473"/>
    </source>
</evidence>
<keyword evidence="9" id="KW-1185">Reference proteome</keyword>
<dbReference type="Gene3D" id="2.60.40.10">
    <property type="entry name" value="Immunoglobulins"/>
    <property type="match status" value="1"/>
</dbReference>
<dbReference type="InterPro" id="IPR006665">
    <property type="entry name" value="OmpA-like"/>
</dbReference>
<dbReference type="GO" id="GO:0009279">
    <property type="term" value="C:cell outer membrane"/>
    <property type="evidence" value="ECO:0007669"/>
    <property type="project" value="UniProtKB-SubCell"/>
</dbReference>
<dbReference type="SUPFAM" id="SSF103088">
    <property type="entry name" value="OmpA-like"/>
    <property type="match status" value="1"/>
</dbReference>
<dbReference type="SUPFAM" id="SSF48452">
    <property type="entry name" value="TPR-like"/>
    <property type="match status" value="1"/>
</dbReference>
<evidence type="ECO:0000259" key="7">
    <source>
        <dbReference type="PROSITE" id="PS51123"/>
    </source>
</evidence>
<dbReference type="Gene3D" id="2.120.10.30">
    <property type="entry name" value="TolB, C-terminal domain"/>
    <property type="match status" value="1"/>
</dbReference>
<gene>
    <name evidence="8" type="ORF">GCM10011514_26210</name>
</gene>
<keyword evidence="3" id="KW-0998">Cell outer membrane</keyword>
<evidence type="ECO:0000256" key="3">
    <source>
        <dbReference type="ARBA" id="ARBA00023237"/>
    </source>
</evidence>
<dbReference type="PANTHER" id="PTHR30329">
    <property type="entry name" value="STATOR ELEMENT OF FLAGELLAR MOTOR COMPLEX"/>
    <property type="match status" value="1"/>
</dbReference>
<proteinExistence type="predicted"/>
<dbReference type="InterPro" id="IPR011042">
    <property type="entry name" value="6-blade_b-propeller_TolB-like"/>
</dbReference>
<dbReference type="CDD" id="cd07185">
    <property type="entry name" value="OmpA_C-like"/>
    <property type="match status" value="1"/>
</dbReference>
<dbReference type="SUPFAM" id="SSF82171">
    <property type="entry name" value="DPP6 N-terminal domain-like"/>
    <property type="match status" value="1"/>
</dbReference>
<dbReference type="InterPro" id="IPR013783">
    <property type="entry name" value="Ig-like_fold"/>
</dbReference>
<sequence length="848" mass="92250">MIVRNKIIGALVVAALLGGSVKAQDALLKTGEHHYESLCYVKAIDAFEAALKKKGLTDQQKLAAKIKLGDSYCKVKDTQNAERVYAEIMSTAGDLSGENITVCLKYAQVLASNGKYREAQEMYDKYTRKVEDDPRGKGFSKLYNDVSVLSKNANCYKVDYLSINTNSADFSPAYYKNGMVFVSNRHNTVGVRRVFNWNETPFLDLFFLDDISAIGGQAAGLGTGSGDVKGSRKRSSRGGVVGADEYTAPTANDSRTIGTYGGMNVMAGLGYGDRPVTESERFGGSINSKYHEGPAAFFKDGSKVIFTRNNFNNGKAKRSSDGINKLKLYIGEANKDGWKNIKELPFNSDEYSTGHPALSADEKLLFFASDMPGGFGGTDIYVSRYDGGNWSAPINLGKTVNSKGNEMFPFVDEKGNLYFSSDGHAGLGDLDIFFVQLDGTSSKGRVINLGAPVNSSKDDFGIVTDALRKAGYFSSNRKRGGADDDIYKFDRECELKEGCDLIIAVYDAETKMPLDNAKIVYEDKDGNIKEKMSDADGSVKLEGLEQDVEFAFRATRDGYSANTVSFSTKDCDNEASRLEIPMSRPKPAVDSTALAQNGGANGTNTANAQNGYAGETTTQGKQGTSGTGRNGTSGTVLSGNTCIIRGRVMTQGTKQAVDGVLVTLRSECDNSTQTAYTDATGNYEFTVAEGCDYTVEGSKDNLGSKGKRVRKLNCKKGGVTADIFMFGTGDIVQVDNIYFDYGKCNLRSDARSELDKLVAMMRKYPKMRIELRAHTDSRAESDFNQKISEGRAKASASYLFKRGISRSRVEFAGYGETMPVNGCVDGVECTEEQHAQNRRTEIKILQMN</sequence>
<comment type="subcellular location">
    <subcellularLocation>
        <location evidence="1">Cell outer membrane</location>
    </subcellularLocation>
</comment>
<accession>A0A916YUI5</accession>
<dbReference type="Pfam" id="PF00691">
    <property type="entry name" value="OmpA"/>
    <property type="match status" value="1"/>
</dbReference>
<dbReference type="AlphaFoldDB" id="A0A916YUI5"/>
<evidence type="ECO:0000313" key="9">
    <source>
        <dbReference type="Proteomes" id="UP000609064"/>
    </source>
</evidence>
<organism evidence="8 9">
    <name type="scientific">Emticicia aquatilis</name>
    <dbReference type="NCBI Taxonomy" id="1537369"/>
    <lineage>
        <taxon>Bacteria</taxon>
        <taxon>Pseudomonadati</taxon>
        <taxon>Bacteroidota</taxon>
        <taxon>Cytophagia</taxon>
        <taxon>Cytophagales</taxon>
        <taxon>Leadbetterellaceae</taxon>
        <taxon>Emticicia</taxon>
    </lineage>
</organism>
<reference evidence="8" key="2">
    <citation type="submission" date="2020-09" db="EMBL/GenBank/DDBJ databases">
        <authorList>
            <person name="Sun Q."/>
            <person name="Zhou Y."/>
        </authorList>
    </citation>
    <scope>NUCLEOTIDE SEQUENCE</scope>
    <source>
        <strain evidence="8">CGMCC 1.15958</strain>
    </source>
</reference>
<keyword evidence="2 4" id="KW-0472">Membrane</keyword>
<dbReference type="Gene3D" id="1.25.40.10">
    <property type="entry name" value="Tetratricopeptide repeat domain"/>
    <property type="match status" value="1"/>
</dbReference>
<dbReference type="Gene3D" id="3.30.1330.60">
    <property type="entry name" value="OmpA-like domain"/>
    <property type="match status" value="1"/>
</dbReference>
<feature type="compositionally biased region" description="Low complexity" evidence="5">
    <location>
        <begin position="595"/>
        <end position="622"/>
    </location>
</feature>